<evidence type="ECO:0000313" key="1">
    <source>
        <dbReference type="EMBL" id="CAH2324742.1"/>
    </source>
</evidence>
<evidence type="ECO:0000313" key="2">
    <source>
        <dbReference type="Proteomes" id="UP001295444"/>
    </source>
</evidence>
<name>A0AAD1THP4_PELCU</name>
<reference evidence="1" key="1">
    <citation type="submission" date="2022-03" db="EMBL/GenBank/DDBJ databases">
        <authorList>
            <person name="Alioto T."/>
            <person name="Alioto T."/>
            <person name="Gomez Garrido J."/>
        </authorList>
    </citation>
    <scope>NUCLEOTIDE SEQUENCE</scope>
</reference>
<dbReference type="AlphaFoldDB" id="A0AAD1THP4"/>
<sequence length="214" mass="24184">GVASPWERGHIRPVLYLYPIGCRVFLWNAETSALESVYSFPLSTIEKAVFRPPQPTQQTQPTRHWNGSLITGAAEMGEALRDLREDTEIVVKPADKGGAIPILRLRQFAYGAKMETLLRGLIDLIGGTYLLPDKEGYKNVKDHVHAAWQYRPPSTDENAFHRNSDGFLSWVQYSSILLKSCFYSLSSCCIFKEHASSPLIVFQASFSYSSYFRI</sequence>
<protein>
    <submittedName>
        <fullName evidence="1">Uncharacterized protein</fullName>
    </submittedName>
</protein>
<feature type="non-terminal residue" evidence="1">
    <location>
        <position position="1"/>
    </location>
</feature>
<dbReference type="EMBL" id="OW240923">
    <property type="protein sequence ID" value="CAH2324742.1"/>
    <property type="molecule type" value="Genomic_DNA"/>
</dbReference>
<proteinExistence type="predicted"/>
<accession>A0AAD1THP4</accession>
<dbReference type="Proteomes" id="UP001295444">
    <property type="component" value="Chromosome 12"/>
</dbReference>
<keyword evidence="2" id="KW-1185">Reference proteome</keyword>
<organism evidence="1 2">
    <name type="scientific">Pelobates cultripes</name>
    <name type="common">Western spadefoot toad</name>
    <dbReference type="NCBI Taxonomy" id="61616"/>
    <lineage>
        <taxon>Eukaryota</taxon>
        <taxon>Metazoa</taxon>
        <taxon>Chordata</taxon>
        <taxon>Craniata</taxon>
        <taxon>Vertebrata</taxon>
        <taxon>Euteleostomi</taxon>
        <taxon>Amphibia</taxon>
        <taxon>Batrachia</taxon>
        <taxon>Anura</taxon>
        <taxon>Pelobatoidea</taxon>
        <taxon>Pelobatidae</taxon>
        <taxon>Pelobates</taxon>
    </lineage>
</organism>
<gene>
    <name evidence="1" type="ORF">PECUL_23A004152</name>
</gene>